<sequence length="176" mass="19264">MKNSLLLLLSTLLFSACTTNTVELADPDTMTSGSKNTATVLIGVDGSKERAVRHLVIGSNEAPLDYELYFHDKKISEGFIAVKIPAPSTNITLKEYSLSGHYGCSRGKAGYGSGSKSIAKIVPGRTYYLGTINTDMNTVYNEMPKKLINEAKRKYNYTAHGEDIAKKKRFQSSLSL</sequence>
<dbReference type="OrthoDB" id="5372819at2"/>
<name>A0A151CEP4_9BACT</name>
<comment type="caution">
    <text evidence="2">The sequence shown here is derived from an EMBL/GenBank/DDBJ whole genome shotgun (WGS) entry which is preliminary data.</text>
</comment>
<dbReference type="Proteomes" id="UP000075359">
    <property type="component" value="Unassembled WGS sequence"/>
</dbReference>
<organism evidence="2 3">
    <name type="scientific">Sulfurovum riftiae</name>
    <dbReference type="NCBI Taxonomy" id="1630136"/>
    <lineage>
        <taxon>Bacteria</taxon>
        <taxon>Pseudomonadati</taxon>
        <taxon>Campylobacterota</taxon>
        <taxon>Epsilonproteobacteria</taxon>
        <taxon>Campylobacterales</taxon>
        <taxon>Sulfurovaceae</taxon>
        <taxon>Sulfurovum</taxon>
    </lineage>
</organism>
<evidence type="ECO:0008006" key="4">
    <source>
        <dbReference type="Google" id="ProtNLM"/>
    </source>
</evidence>
<feature type="signal peptide" evidence="1">
    <location>
        <begin position="1"/>
        <end position="24"/>
    </location>
</feature>
<proteinExistence type="predicted"/>
<dbReference type="RefSeq" id="WP_067332031.1">
    <property type="nucleotide sequence ID" value="NZ_LNKT01000056.1"/>
</dbReference>
<evidence type="ECO:0000313" key="2">
    <source>
        <dbReference type="EMBL" id="KYJ86002.1"/>
    </source>
</evidence>
<dbReference type="STRING" id="1630136.AS592_05300"/>
<evidence type="ECO:0000313" key="3">
    <source>
        <dbReference type="Proteomes" id="UP000075359"/>
    </source>
</evidence>
<reference evidence="2 3" key="1">
    <citation type="submission" date="2015-11" db="EMBL/GenBank/DDBJ databases">
        <title>Draft genome of Sulfurovum riftiae 1812E, a member of the Epsilonproteobacteria isolated from the tube of the deep-sea hydrothermal vent tubewom Riftia pachyptila.</title>
        <authorList>
            <person name="Vetriani C."/>
            <person name="Giovannelli D."/>
        </authorList>
    </citation>
    <scope>NUCLEOTIDE SEQUENCE [LARGE SCALE GENOMIC DNA]</scope>
    <source>
        <strain evidence="2 3">1812E</strain>
    </source>
</reference>
<dbReference type="PROSITE" id="PS51257">
    <property type="entry name" value="PROKAR_LIPOPROTEIN"/>
    <property type="match status" value="1"/>
</dbReference>
<feature type="chain" id="PRO_5007578409" description="Lipoprotein" evidence="1">
    <location>
        <begin position="25"/>
        <end position="176"/>
    </location>
</feature>
<gene>
    <name evidence="2" type="ORF">AS592_05300</name>
</gene>
<evidence type="ECO:0000256" key="1">
    <source>
        <dbReference type="SAM" id="SignalP"/>
    </source>
</evidence>
<accession>A0A151CEP4</accession>
<dbReference type="AlphaFoldDB" id="A0A151CEP4"/>
<keyword evidence="1" id="KW-0732">Signal</keyword>
<keyword evidence="3" id="KW-1185">Reference proteome</keyword>
<protein>
    <recommendedName>
        <fullName evidence="4">Lipoprotein</fullName>
    </recommendedName>
</protein>
<dbReference type="EMBL" id="LNKT01000056">
    <property type="protein sequence ID" value="KYJ86002.1"/>
    <property type="molecule type" value="Genomic_DNA"/>
</dbReference>